<name>A0A2K1PXK8_9GAMM</name>
<sequence length="241" mass="26405">MTPWRVALWSLGACVVALAVWIGIVQWQNLHSPRAQLAKAALPAKPWFQASPYAPPVRPQRVTANPACPEPQVTGDGEAPLQTAVPDGIAKFNVTHGRLDALAGFSVDARVLSRRDYSGDRPALFSPIDLALGWGPMTDGTTLAQLNVRQSNRWYRYGWVGNPPLDPGAIIRNSANMHMIPSNAAIENALRAVQRDDRVRIDGWLVEAHDGGGWNWRSSMTRDDSGAGACEVVYVCRITRY</sequence>
<evidence type="ECO:0000256" key="1">
    <source>
        <dbReference type="SAM" id="MobiDB-lite"/>
    </source>
</evidence>
<proteinExistence type="predicted"/>
<gene>
    <name evidence="3" type="ORF">Lysil_1699</name>
</gene>
<evidence type="ECO:0000313" key="4">
    <source>
        <dbReference type="Proteomes" id="UP000236220"/>
    </source>
</evidence>
<dbReference type="Proteomes" id="UP000236220">
    <property type="component" value="Unassembled WGS sequence"/>
</dbReference>
<keyword evidence="2" id="KW-1133">Transmembrane helix</keyword>
<feature type="region of interest" description="Disordered" evidence="1">
    <location>
        <begin position="59"/>
        <end position="78"/>
    </location>
</feature>
<evidence type="ECO:0000256" key="2">
    <source>
        <dbReference type="SAM" id="Phobius"/>
    </source>
</evidence>
<dbReference type="RefSeq" id="WP_103075224.1">
    <property type="nucleotide sequence ID" value="NZ_NPZB01000002.1"/>
</dbReference>
<accession>A0A2K1PXK8</accession>
<organism evidence="3 4">
    <name type="scientific">Solilutibacter silvestris</name>
    <dbReference type="NCBI Taxonomy" id="1645665"/>
    <lineage>
        <taxon>Bacteria</taxon>
        <taxon>Pseudomonadati</taxon>
        <taxon>Pseudomonadota</taxon>
        <taxon>Gammaproteobacteria</taxon>
        <taxon>Lysobacterales</taxon>
        <taxon>Lysobacteraceae</taxon>
        <taxon>Solilutibacter</taxon>
    </lineage>
</organism>
<keyword evidence="2" id="KW-0812">Transmembrane</keyword>
<keyword evidence="4" id="KW-1185">Reference proteome</keyword>
<keyword evidence="2" id="KW-0472">Membrane</keyword>
<feature type="transmembrane region" description="Helical" evidence="2">
    <location>
        <begin position="6"/>
        <end position="25"/>
    </location>
</feature>
<dbReference type="EMBL" id="NPZB01000002">
    <property type="protein sequence ID" value="PNS07523.1"/>
    <property type="molecule type" value="Genomic_DNA"/>
</dbReference>
<comment type="caution">
    <text evidence="3">The sequence shown here is derived from an EMBL/GenBank/DDBJ whole genome shotgun (WGS) entry which is preliminary data.</text>
</comment>
<reference evidence="3 4" key="1">
    <citation type="submission" date="2017-08" db="EMBL/GenBank/DDBJ databases">
        <title>Lysobacter sylvestris genome.</title>
        <authorList>
            <person name="Zhang D.-C."/>
            <person name="Albuquerque L."/>
            <person name="Franca L."/>
            <person name="Froufe H.J.C."/>
            <person name="Barroso C."/>
            <person name="Egas C."/>
            <person name="Da Costa M."/>
            <person name="Margesin R."/>
        </authorList>
    </citation>
    <scope>NUCLEOTIDE SEQUENCE [LARGE SCALE GENOMIC DNA]</scope>
    <source>
        <strain evidence="3 4">AM20-91</strain>
    </source>
</reference>
<protein>
    <submittedName>
        <fullName evidence="3">Uncharacterized protein</fullName>
    </submittedName>
</protein>
<dbReference type="OrthoDB" id="6706661at2"/>
<evidence type="ECO:0000313" key="3">
    <source>
        <dbReference type="EMBL" id="PNS07523.1"/>
    </source>
</evidence>
<dbReference type="AlphaFoldDB" id="A0A2K1PXK8"/>